<evidence type="ECO:0000313" key="5">
    <source>
        <dbReference type="EMBL" id="CAD8264014.1"/>
    </source>
</evidence>
<dbReference type="GO" id="GO:0006606">
    <property type="term" value="P:protein import into nucleus"/>
    <property type="evidence" value="ECO:0007669"/>
    <property type="project" value="TreeGrafter"/>
</dbReference>
<keyword evidence="3" id="KW-0813">Transport</keyword>
<dbReference type="SUPFAM" id="SSF48371">
    <property type="entry name" value="ARM repeat"/>
    <property type="match status" value="1"/>
</dbReference>
<name>A0A7R9UEP0_9STRA</name>
<reference evidence="5" key="1">
    <citation type="submission" date="2021-01" db="EMBL/GenBank/DDBJ databases">
        <authorList>
            <person name="Corre E."/>
            <person name="Pelletier E."/>
            <person name="Niang G."/>
            <person name="Scheremetjew M."/>
            <person name="Finn R."/>
            <person name="Kale V."/>
            <person name="Holt S."/>
            <person name="Cochrane G."/>
            <person name="Meng A."/>
            <person name="Brown T."/>
            <person name="Cohen L."/>
        </authorList>
    </citation>
    <scope>NUCLEOTIDE SEQUENCE</scope>
    <source>
        <strain evidence="5">CCMP2078</strain>
    </source>
</reference>
<protein>
    <submittedName>
        <fullName evidence="5">Uncharacterized protein</fullName>
    </submittedName>
</protein>
<accession>A0A7R9UEP0</accession>
<dbReference type="InterPro" id="IPR016024">
    <property type="entry name" value="ARM-type_fold"/>
</dbReference>
<proteinExistence type="inferred from homology"/>
<dbReference type="GO" id="GO:0005634">
    <property type="term" value="C:nucleus"/>
    <property type="evidence" value="ECO:0007669"/>
    <property type="project" value="UniProtKB-SubCell"/>
</dbReference>
<dbReference type="PANTHER" id="PTHR12363">
    <property type="entry name" value="TRANSPORTIN 3 AND IMPORTIN 13"/>
    <property type="match status" value="1"/>
</dbReference>
<comment type="subcellular location">
    <subcellularLocation>
        <location evidence="1">Nucleus</location>
    </subcellularLocation>
</comment>
<dbReference type="PANTHER" id="PTHR12363:SF33">
    <property type="entry name" value="IMPORTIN-13"/>
    <property type="match status" value="1"/>
</dbReference>
<keyword evidence="4" id="KW-0539">Nucleus</keyword>
<dbReference type="Gene3D" id="1.25.10.10">
    <property type="entry name" value="Leucine-rich Repeat Variant"/>
    <property type="match status" value="1"/>
</dbReference>
<evidence type="ECO:0000256" key="3">
    <source>
        <dbReference type="ARBA" id="ARBA00022448"/>
    </source>
</evidence>
<evidence type="ECO:0000256" key="2">
    <source>
        <dbReference type="ARBA" id="ARBA00007991"/>
    </source>
</evidence>
<comment type="similarity">
    <text evidence="2">Belongs to the importin beta family.</text>
</comment>
<dbReference type="InterPro" id="IPR051345">
    <property type="entry name" value="Importin_beta-like_NTR"/>
</dbReference>
<evidence type="ECO:0000256" key="4">
    <source>
        <dbReference type="ARBA" id="ARBA00023242"/>
    </source>
</evidence>
<dbReference type="AlphaFoldDB" id="A0A7R9UEP0"/>
<gene>
    <name evidence="5" type="ORF">PPYR1160_LOCUS13517</name>
</gene>
<dbReference type="GO" id="GO:0005737">
    <property type="term" value="C:cytoplasm"/>
    <property type="evidence" value="ECO:0007669"/>
    <property type="project" value="TreeGrafter"/>
</dbReference>
<evidence type="ECO:0000256" key="1">
    <source>
        <dbReference type="ARBA" id="ARBA00004123"/>
    </source>
</evidence>
<dbReference type="InterPro" id="IPR011989">
    <property type="entry name" value="ARM-like"/>
</dbReference>
<dbReference type="EMBL" id="HBEA01017805">
    <property type="protein sequence ID" value="CAD8264014.1"/>
    <property type="molecule type" value="Transcribed_RNA"/>
</dbReference>
<sequence>MDAESFARVVQASLSGTLSATRFLVELQASGEAWAMALSLLERPEPELQFYGSHMLYQKARSGGGNLTRENKVELATRLAEKIGQAALSPNQAKGVASTATERLCLAVVALWVSRAASPVLEAELLHDLQEIFKLAEGLVQASAQNESAAALRWAFEVLSSLPAEMQQARLQAPQTFVNEHAGQMCSMCRAFLQRAVGNSAAGTRPEALHEGLACLSVLTSWASHGWLVLAHLVGQAELISLVFELLTLDSVPVEGIDAALRAQRAASELLCDLLSTPSPEPAYLANLAVTSPEAQLLQDCQASASAVVHIAESLASRLAASDLLSKGFGLGAAEVAIILLDKHVCAFLGDGAYATARNGRPDTIGPLFDYLIRCTSSSFALVAETAFNFLGDFVSDMGRRRLAHTRPGGSGFTDDHVDDDSDLADMFEVDMETGEVDLSAVVTDTKEWQEGNLVKRSASPDAQRTPAPSVGNAAGIWRRMHDLALSRVDEILMAMVRQAEIPSFVPSNLWLKYSTASSPDMLSMSYPDMDEDVDEMIAAMRQRSARGFGFSIDHDAVRTPVLGLETVDEFLSLRLSLRRAIRDALRDFCLNGPSARALQRSDVPLHLEYTRFFRETLQGLTSDVSTAARIDSDTLNRIEAVTFCMQGSAAGLVEDLIKRGLDEDTGDEGFQCARYAVGTSQGGSFAAAPGVSGGVAESASEWNIILETLWSCIEATSSLGSVAAPMSTATTRLLYELAPALGSGLGLGLHSEPGLLAFDGAVQILVKVISIAPRTTSTTAHALRSIAREIPFCSGDASSVARCELGELLLNPVYVRAIREHGGTTTCNMLLESATRLACSHLPPTAMTERRQQPVELLQKLLMSCLDGEYGTTPLERALNIKGVLRGITDAEMALAMCYSDLFQTLAEFDGEIPEEEHREQFRAQVASSMEVLVKTAENLPAEVIDRLALTTREILMAPSSRIPSIAHEAAVRTARHLVRYCNQGEAPAVVGHLLPLFPCVAQVWQNAVQPPVLFLDDLANECILLYTEACRWLPHVYAHPSDHCFGTCLEMCVHELQSGAGSTVHRSMAQLFGKIPSIVRNLPEDHSVVMALRMRLPTVVASALGTFILKHKTSGMIRGLLDVLYALLARQEGHLYHALVTEALDAACQALNLKGIKEVAKLQQAVSRGQLMGILQSIAAKATNPRSE</sequence>
<organism evidence="5">
    <name type="scientific">Pinguiococcus pyrenoidosus</name>
    <dbReference type="NCBI Taxonomy" id="172671"/>
    <lineage>
        <taxon>Eukaryota</taxon>
        <taxon>Sar</taxon>
        <taxon>Stramenopiles</taxon>
        <taxon>Ochrophyta</taxon>
        <taxon>Pinguiophyceae</taxon>
        <taxon>Pinguiochrysidales</taxon>
        <taxon>Pinguiochrysidaceae</taxon>
        <taxon>Pinguiococcus</taxon>
    </lineage>
</organism>